<dbReference type="Proteomes" id="UP001221686">
    <property type="component" value="Unassembled WGS sequence"/>
</dbReference>
<sequence length="584" mass="62455">MLALLIGAPTRGLEGVDVDLADMAALVRARGGEPVVLPRATLPAVRQALADLLGRCGRDDAVLLYLTGHGSAILNTEHDSRALTPAPERLTYFATVATDGEDACLFDLELSLWCARLAGKTRNVTAILDCCHSGTLVRGDHDSVDDTAAPMAAFLAWRAAHQDEIDALDVEAHPDVVRLAAGGINGRGIAHAHGSALTRALLAELPAARDASWVALFAGIEMHLAQAGLRQHPRLSGPVRRRPFDLTEALPPGAVPVRREHGRIVLAAGQQHGVRRGDLFLLDSDPTRVHHVDDLAPTHAVLHPRDIDMSLGTSSHDLSFRTSSTAAPDMSLGPASFAVPLHLYGHGGIALVGPREHTEPLSRALRSAGWSVDPRDRSAPLATLECSESAIVVHTDEARLVADDLPGCFAILQRLARSARLQHLGAGSLRSLGVRASWGRVRAGVLEALPPREAELADDTPVFVRLENTAAGRRFVSVFWLADDGHAALLSRSQSMGIELPPRTTHLLGARPFARAARGVLLPRRPLAPGERRHERLVIVASEHRQELWSFESSDPAGTSYRTAPGVHVEVFAFTARAAATPPS</sequence>
<accession>A0ABT5EB18</accession>
<feature type="domain" description="Peptidase C14 caspase" evidence="1">
    <location>
        <begin position="2"/>
        <end position="234"/>
    </location>
</feature>
<dbReference type="Pfam" id="PF00656">
    <property type="entry name" value="Peptidase_C14"/>
    <property type="match status" value="1"/>
</dbReference>
<dbReference type="InterPro" id="IPR011600">
    <property type="entry name" value="Pept_C14_caspase"/>
</dbReference>
<keyword evidence="3" id="KW-1185">Reference proteome</keyword>
<reference evidence="2 3" key="1">
    <citation type="submission" date="2022-11" db="EMBL/GenBank/DDBJ databases">
        <title>Minimal conservation of predation-associated metabolite biosynthetic gene clusters underscores biosynthetic potential of Myxococcota including descriptions for ten novel species: Archangium lansinium sp. nov., Myxococcus landrumus sp. nov., Nannocystis bai.</title>
        <authorList>
            <person name="Ahearne A."/>
            <person name="Stevens C."/>
            <person name="Dowd S."/>
        </authorList>
    </citation>
    <scope>NUCLEOTIDE SEQUENCE [LARGE SCALE GENOMIC DNA]</scope>
    <source>
        <strain evidence="2 3">BB15-2</strain>
    </source>
</reference>
<proteinExistence type="predicted"/>
<dbReference type="Gene3D" id="3.40.50.1460">
    <property type="match status" value="1"/>
</dbReference>
<name>A0ABT5EB18_9BACT</name>
<evidence type="ECO:0000313" key="3">
    <source>
        <dbReference type="Proteomes" id="UP001221686"/>
    </source>
</evidence>
<protein>
    <submittedName>
        <fullName evidence="2">Caspase family protein</fullName>
    </submittedName>
</protein>
<dbReference type="EMBL" id="JAQNDL010000003">
    <property type="protein sequence ID" value="MDC0721981.1"/>
    <property type="molecule type" value="Genomic_DNA"/>
</dbReference>
<comment type="caution">
    <text evidence="2">The sequence shown here is derived from an EMBL/GenBank/DDBJ whole genome shotgun (WGS) entry which is preliminary data.</text>
</comment>
<evidence type="ECO:0000313" key="2">
    <source>
        <dbReference type="EMBL" id="MDC0721981.1"/>
    </source>
</evidence>
<gene>
    <name evidence="2" type="ORF">POL25_34060</name>
</gene>
<dbReference type="RefSeq" id="WP_272090480.1">
    <property type="nucleotide sequence ID" value="NZ_JAQNDL010000003.1"/>
</dbReference>
<evidence type="ECO:0000259" key="1">
    <source>
        <dbReference type="Pfam" id="PF00656"/>
    </source>
</evidence>
<organism evidence="2 3">
    <name type="scientific">Nannocystis bainbridge</name>
    <dbReference type="NCBI Taxonomy" id="2995303"/>
    <lineage>
        <taxon>Bacteria</taxon>
        <taxon>Pseudomonadati</taxon>
        <taxon>Myxococcota</taxon>
        <taxon>Polyangia</taxon>
        <taxon>Nannocystales</taxon>
        <taxon>Nannocystaceae</taxon>
        <taxon>Nannocystis</taxon>
    </lineage>
</organism>